<dbReference type="EMBL" id="UINC01187131">
    <property type="protein sequence ID" value="SVD99687.1"/>
    <property type="molecule type" value="Genomic_DNA"/>
</dbReference>
<evidence type="ECO:0008006" key="2">
    <source>
        <dbReference type="Google" id="ProtNLM"/>
    </source>
</evidence>
<proteinExistence type="predicted"/>
<feature type="non-terminal residue" evidence="1">
    <location>
        <position position="189"/>
    </location>
</feature>
<accession>A0A382ZVZ9</accession>
<name>A0A382ZVZ9_9ZZZZ</name>
<organism evidence="1">
    <name type="scientific">marine metagenome</name>
    <dbReference type="NCBI Taxonomy" id="408172"/>
    <lineage>
        <taxon>unclassified sequences</taxon>
        <taxon>metagenomes</taxon>
        <taxon>ecological metagenomes</taxon>
    </lineage>
</organism>
<evidence type="ECO:0000313" key="1">
    <source>
        <dbReference type="EMBL" id="SVD99687.1"/>
    </source>
</evidence>
<dbReference type="InterPro" id="IPR016181">
    <property type="entry name" value="Acyl_CoA_acyltransferase"/>
</dbReference>
<gene>
    <name evidence="1" type="ORF">METZ01_LOCUS452541</name>
</gene>
<dbReference type="Gene3D" id="3.40.630.30">
    <property type="match status" value="1"/>
</dbReference>
<sequence>MIRRARLTDIALIRKMAENAVWLDCESKHIQGPQEAKHIVAEAFGLLDTAETVVWCREGTQATAFAQFVSSGPGAVARVSCLGLRQEDSWLRPAASMLESLVIQAGFAGLKIITAEVNENENAFKALRKAGFVVYARQAVYAAKDIGRKNNIKHKANISVTKNQTEDRAETYKLYNSIVPDLAKQTEEA</sequence>
<protein>
    <recommendedName>
        <fullName evidence="2">N-acetyltransferase domain-containing protein</fullName>
    </recommendedName>
</protein>
<reference evidence="1" key="1">
    <citation type="submission" date="2018-05" db="EMBL/GenBank/DDBJ databases">
        <authorList>
            <person name="Lanie J.A."/>
            <person name="Ng W.-L."/>
            <person name="Kazmierczak K.M."/>
            <person name="Andrzejewski T.M."/>
            <person name="Davidsen T.M."/>
            <person name="Wayne K.J."/>
            <person name="Tettelin H."/>
            <person name="Glass J.I."/>
            <person name="Rusch D."/>
            <person name="Podicherti R."/>
            <person name="Tsui H.-C.T."/>
            <person name="Winkler M.E."/>
        </authorList>
    </citation>
    <scope>NUCLEOTIDE SEQUENCE</scope>
</reference>
<dbReference type="SUPFAM" id="SSF55729">
    <property type="entry name" value="Acyl-CoA N-acyltransferases (Nat)"/>
    <property type="match status" value="1"/>
</dbReference>
<dbReference type="AlphaFoldDB" id="A0A382ZVZ9"/>